<evidence type="ECO:0000256" key="3">
    <source>
        <dbReference type="ARBA" id="ARBA00022630"/>
    </source>
</evidence>
<comment type="cofactor">
    <cofactor evidence="11">
        <name>Mg(2+)</name>
        <dbReference type="ChEBI" id="CHEBI:18420"/>
    </cofactor>
    <cofactor evidence="11">
        <name>Mn(2+)</name>
        <dbReference type="ChEBI" id="CHEBI:29035"/>
    </cofactor>
    <text evidence="11">Magnesium. Can also use manganese.</text>
</comment>
<dbReference type="SUPFAM" id="SSF143631">
    <property type="entry name" value="ApbE-like"/>
    <property type="match status" value="1"/>
</dbReference>
<dbReference type="PIRSF" id="PIRSF006268">
    <property type="entry name" value="ApbE"/>
    <property type="match status" value="1"/>
</dbReference>
<evidence type="ECO:0000256" key="11">
    <source>
        <dbReference type="PIRSR" id="PIRSR006268-2"/>
    </source>
</evidence>
<proteinExistence type="inferred from homology"/>
<keyword evidence="5 10" id="KW-0479">Metal-binding</keyword>
<evidence type="ECO:0000256" key="8">
    <source>
        <dbReference type="ARBA" id="ARBA00031306"/>
    </source>
</evidence>
<sequence length="345" mass="39222">MNNRKKNSIYSLILVAVVAIVWFYRDGQKPENEKLPYIFISGEAQGTTYNITYSDKENRNFKEEVDSILHQFDLSLSTYVKKSEIVRFNESDSLQFESPFFYPVLEKSQAIYNASAGAFDPTVYPLIEAWGFGPEKVDFPDSSRIEEIKSYVGFEHINFNKQRVIKEKEKVSLDFNAIAQGYSIDVVFDFLKVQGIENMMVELGGELRVKGKNENEDLWAIGIDDPKTESGQKAKRVAIIKLDNEAISTSGNYRKFFVHEGRKYGHSINPKTGYPIQRDIISSTVVAPTCMEADAWSTAFMVTGLEKAKEILAKQTHLKAFFIYEDEKGDLLQFSTENLGGNIIL</sequence>
<dbReference type="EC" id="2.7.1.180" evidence="1 10"/>
<evidence type="ECO:0000256" key="2">
    <source>
        <dbReference type="ARBA" id="ARBA00016337"/>
    </source>
</evidence>
<name>E4TTD9_MARTH</name>
<dbReference type="InterPro" id="IPR024932">
    <property type="entry name" value="ApbE"/>
</dbReference>
<dbReference type="STRING" id="643867.Ftrac_2966"/>
<dbReference type="RefSeq" id="WP_013455085.1">
    <property type="nucleotide sequence ID" value="NC_014759.1"/>
</dbReference>
<dbReference type="AlphaFoldDB" id="E4TTD9"/>
<dbReference type="Pfam" id="PF02424">
    <property type="entry name" value="ApbE"/>
    <property type="match status" value="1"/>
</dbReference>
<organism evidence="13 14">
    <name type="scientific">Marivirga tractuosa (strain ATCC 23168 / DSM 4126 / NBRC 15989 / NCIMB 1408 / VKM B-1430 / H-43)</name>
    <name type="common">Microscilla tractuosa</name>
    <name type="synonym">Flexibacter tractuosus</name>
    <dbReference type="NCBI Taxonomy" id="643867"/>
    <lineage>
        <taxon>Bacteria</taxon>
        <taxon>Pseudomonadati</taxon>
        <taxon>Bacteroidota</taxon>
        <taxon>Cytophagia</taxon>
        <taxon>Cytophagales</taxon>
        <taxon>Marivirgaceae</taxon>
        <taxon>Marivirga</taxon>
    </lineage>
</organism>
<evidence type="ECO:0000256" key="10">
    <source>
        <dbReference type="PIRNR" id="PIRNR006268"/>
    </source>
</evidence>
<evidence type="ECO:0000313" key="14">
    <source>
        <dbReference type="Proteomes" id="UP000008720"/>
    </source>
</evidence>
<dbReference type="PANTHER" id="PTHR30040">
    <property type="entry name" value="THIAMINE BIOSYNTHESIS LIPOPROTEIN APBE"/>
    <property type="match status" value="1"/>
</dbReference>
<protein>
    <recommendedName>
        <fullName evidence="2 10">FAD:protein FMN transferase</fullName>
        <ecNumber evidence="1 10">2.7.1.180</ecNumber>
    </recommendedName>
    <alternativeName>
        <fullName evidence="8 10">Flavin transferase</fullName>
    </alternativeName>
</protein>
<feature type="transmembrane region" description="Helical" evidence="12">
    <location>
        <begin position="7"/>
        <end position="24"/>
    </location>
</feature>
<keyword evidence="3 10" id="KW-0285">Flavoprotein</keyword>
<feature type="binding site" evidence="11">
    <location>
        <position position="177"/>
    </location>
    <ligand>
        <name>Mg(2+)</name>
        <dbReference type="ChEBI" id="CHEBI:18420"/>
    </ligand>
</feature>
<feature type="binding site" evidence="11">
    <location>
        <position position="298"/>
    </location>
    <ligand>
        <name>Mg(2+)</name>
        <dbReference type="ChEBI" id="CHEBI:18420"/>
    </ligand>
</feature>
<dbReference type="GO" id="GO:0016740">
    <property type="term" value="F:transferase activity"/>
    <property type="evidence" value="ECO:0007669"/>
    <property type="project" value="UniProtKB-UniRule"/>
</dbReference>
<reference evidence="13 14" key="1">
    <citation type="journal article" date="2011" name="Stand. Genomic Sci.">
        <title>Complete genome sequence of Marivirga tractuosa type strain (H-43).</title>
        <authorList>
            <person name="Pagani I."/>
            <person name="Chertkov O."/>
            <person name="Lapidus A."/>
            <person name="Lucas S."/>
            <person name="Del Rio T.G."/>
            <person name="Tice H."/>
            <person name="Copeland A."/>
            <person name="Cheng J.F."/>
            <person name="Nolan M."/>
            <person name="Saunders E."/>
            <person name="Pitluck S."/>
            <person name="Held B."/>
            <person name="Goodwin L."/>
            <person name="Liolios K."/>
            <person name="Ovchinikova G."/>
            <person name="Ivanova N."/>
            <person name="Mavromatis K."/>
            <person name="Pati A."/>
            <person name="Chen A."/>
            <person name="Palaniappan K."/>
            <person name="Land M."/>
            <person name="Hauser L."/>
            <person name="Jeffries C.D."/>
            <person name="Detter J.C."/>
            <person name="Han C."/>
            <person name="Tapia R."/>
            <person name="Ngatchou-Djao O.D."/>
            <person name="Rohde M."/>
            <person name="Goker M."/>
            <person name="Spring S."/>
            <person name="Sikorski J."/>
            <person name="Woyke T."/>
            <person name="Bristow J."/>
            <person name="Eisen J.A."/>
            <person name="Markowitz V."/>
            <person name="Hugenholtz P."/>
            <person name="Klenk H.P."/>
            <person name="Kyrpides N.C."/>
        </authorList>
    </citation>
    <scope>NUCLEOTIDE SEQUENCE [LARGE SCALE GENOMIC DNA]</scope>
    <source>
        <strain evidence="14">ATCC 23168 / DSM 4126 / NBRC 15989 / NCIMB 1408 / VKM B-1430 / H-43</strain>
    </source>
</reference>
<dbReference type="eggNOG" id="COG1477">
    <property type="taxonomic scope" value="Bacteria"/>
</dbReference>
<keyword evidence="13" id="KW-0449">Lipoprotein</keyword>
<evidence type="ECO:0000256" key="4">
    <source>
        <dbReference type="ARBA" id="ARBA00022679"/>
    </source>
</evidence>
<keyword evidence="12" id="KW-0812">Transmembrane</keyword>
<evidence type="ECO:0000256" key="12">
    <source>
        <dbReference type="SAM" id="Phobius"/>
    </source>
</evidence>
<dbReference type="PANTHER" id="PTHR30040:SF2">
    <property type="entry name" value="FAD:PROTEIN FMN TRANSFERASE"/>
    <property type="match status" value="1"/>
</dbReference>
<evidence type="ECO:0000256" key="5">
    <source>
        <dbReference type="ARBA" id="ARBA00022723"/>
    </source>
</evidence>
<dbReference type="HOGENOM" id="CLU_044403_0_0_10"/>
<evidence type="ECO:0000256" key="6">
    <source>
        <dbReference type="ARBA" id="ARBA00022827"/>
    </source>
</evidence>
<comment type="similarity">
    <text evidence="10">Belongs to the ApbE family.</text>
</comment>
<accession>E4TTD9</accession>
<gene>
    <name evidence="13" type="ordered locus">Ftrac_2966</name>
</gene>
<evidence type="ECO:0000256" key="9">
    <source>
        <dbReference type="ARBA" id="ARBA00048540"/>
    </source>
</evidence>
<dbReference type="GO" id="GO:0046872">
    <property type="term" value="F:metal ion binding"/>
    <property type="evidence" value="ECO:0007669"/>
    <property type="project" value="UniProtKB-UniRule"/>
</dbReference>
<keyword evidence="6 10" id="KW-0274">FAD</keyword>
<dbReference type="KEGG" id="mtt:Ftrac_2966"/>
<evidence type="ECO:0000313" key="13">
    <source>
        <dbReference type="EMBL" id="ADR22942.1"/>
    </source>
</evidence>
<comment type="catalytic activity">
    <reaction evidence="9 10">
        <text>L-threonyl-[protein] + FAD = FMN-L-threonyl-[protein] + AMP + H(+)</text>
        <dbReference type="Rhea" id="RHEA:36847"/>
        <dbReference type="Rhea" id="RHEA-COMP:11060"/>
        <dbReference type="Rhea" id="RHEA-COMP:11061"/>
        <dbReference type="ChEBI" id="CHEBI:15378"/>
        <dbReference type="ChEBI" id="CHEBI:30013"/>
        <dbReference type="ChEBI" id="CHEBI:57692"/>
        <dbReference type="ChEBI" id="CHEBI:74257"/>
        <dbReference type="ChEBI" id="CHEBI:456215"/>
        <dbReference type="EC" id="2.7.1.180"/>
    </reaction>
</comment>
<keyword evidence="7 10" id="KW-0460">Magnesium</keyword>
<dbReference type="Proteomes" id="UP000008720">
    <property type="component" value="Chromosome"/>
</dbReference>
<dbReference type="EMBL" id="CP002349">
    <property type="protein sequence ID" value="ADR22942.1"/>
    <property type="molecule type" value="Genomic_DNA"/>
</dbReference>
<keyword evidence="4 10" id="KW-0808">Transferase</keyword>
<evidence type="ECO:0000256" key="7">
    <source>
        <dbReference type="ARBA" id="ARBA00022842"/>
    </source>
</evidence>
<dbReference type="Gene3D" id="3.10.520.10">
    <property type="entry name" value="ApbE-like domains"/>
    <property type="match status" value="1"/>
</dbReference>
<dbReference type="InterPro" id="IPR003374">
    <property type="entry name" value="ApbE-like_sf"/>
</dbReference>
<keyword evidence="14" id="KW-1185">Reference proteome</keyword>
<keyword evidence="12" id="KW-0472">Membrane</keyword>
<feature type="binding site" evidence="11">
    <location>
        <position position="294"/>
    </location>
    <ligand>
        <name>Mg(2+)</name>
        <dbReference type="ChEBI" id="CHEBI:18420"/>
    </ligand>
</feature>
<dbReference type="OrthoDB" id="9778595at2"/>
<evidence type="ECO:0000256" key="1">
    <source>
        <dbReference type="ARBA" id="ARBA00011955"/>
    </source>
</evidence>
<keyword evidence="12" id="KW-1133">Transmembrane helix</keyword>